<name>A0ABU3EGM7_9RHOB</name>
<evidence type="ECO:0000313" key="11">
    <source>
        <dbReference type="EMBL" id="MDT1063280.1"/>
    </source>
</evidence>
<keyword evidence="2 8" id="KW-1134">Transmembrane beta strand</keyword>
<dbReference type="InterPro" id="IPR034746">
    <property type="entry name" value="POTRA"/>
</dbReference>
<gene>
    <name evidence="8 11" type="primary">bamA</name>
    <name evidence="11" type="ORF">RM190_15495</name>
</gene>
<dbReference type="Pfam" id="PF01103">
    <property type="entry name" value="Omp85"/>
    <property type="match status" value="1"/>
</dbReference>
<dbReference type="EMBL" id="JAVRQI010000012">
    <property type="protein sequence ID" value="MDT1063280.1"/>
    <property type="molecule type" value="Genomic_DNA"/>
</dbReference>
<feature type="domain" description="POTRA" evidence="10">
    <location>
        <begin position="33"/>
        <end position="100"/>
    </location>
</feature>
<evidence type="ECO:0000256" key="3">
    <source>
        <dbReference type="ARBA" id="ARBA00022692"/>
    </source>
</evidence>
<keyword evidence="5 8" id="KW-0677">Repeat</keyword>
<dbReference type="Gene3D" id="3.10.20.310">
    <property type="entry name" value="membrane protein fhac"/>
    <property type="match status" value="5"/>
</dbReference>
<dbReference type="Proteomes" id="UP001251085">
    <property type="component" value="Unassembled WGS sequence"/>
</dbReference>
<evidence type="ECO:0000256" key="7">
    <source>
        <dbReference type="ARBA" id="ARBA00023237"/>
    </source>
</evidence>
<dbReference type="InterPro" id="IPR000184">
    <property type="entry name" value="Bac_surfAg_D15"/>
</dbReference>
<keyword evidence="3 8" id="KW-0812">Transmembrane</keyword>
<evidence type="ECO:0000313" key="12">
    <source>
        <dbReference type="Proteomes" id="UP001251085"/>
    </source>
</evidence>
<sequence length="777" mass="85758">MTDRKLGKGALALISALAVAVPVTMVPGTASAYVFSNVRIEGNQRIEPQTILSFLDLPRGRDVSGGELNAALQRLQNSGLFEKVELTPSGGTLIVSVAEYPTINTIAFEGNKRLKDENLNEIIKSKSRRVYSPAQAEADAAAISQVYAAQGRLAARVDPKIIRRDGNRVDLVFEVREGDVTEIERIGFVGNRAFSDQRLRNVLQTKQAGILRTFIKRDTFAPERLPVDEQLLTDFYRSRGYADFKVQAVAPEVARDRDAFYITFQIQEGPRYTFGNVTTVSEVPGVDAAEFAAQNRVRTGEVYNPTSIDTTIRRMEALAIRKGLNFVTIEPRITRNLRTQKLDLTFALTRGQRIFVERIDIEGNTATLDEVIRRQFGTVEGDPFNQREIRNSAERLRALGYFADVKAESRPGSAADQVIVDVNVEEQPTGSLSFGMSYGVSSGVGFNLSLSEKNFLGRGQELDVSVAAGADNQSSGITFIEPYFLGRNLRARAQLWYNTTDRYNADYNTRSVGFLTGLEFPVSENGRLELRYKLSKDTLFDVDPVAVDPDTGELDGSSPILYEEQGGFFTSALGYTYSYDSRIAGLDPLTRYRLKLTQDFAGVGGDVESITTGLYAGAESNAWRESVTFLGEFEAGAVHMLNNDNSRFLDRYTGNGKIRGFEPNGIGPRDLNAPNEDALGGNYFWALRTEVQFPLGLPEEYGIGGGLFADAGSVWGLDNTNGYQGEVDDGMHVRASVGASVFWTTPIGPLRFNFSKAVVKEDYDLEQNFDLTISTKF</sequence>
<evidence type="ECO:0000256" key="1">
    <source>
        <dbReference type="ARBA" id="ARBA00004370"/>
    </source>
</evidence>
<dbReference type="RefSeq" id="WP_311760371.1">
    <property type="nucleotide sequence ID" value="NZ_JAVRQI010000012.1"/>
</dbReference>
<dbReference type="InterPro" id="IPR010827">
    <property type="entry name" value="BamA/TamA_POTRA"/>
</dbReference>
<dbReference type="PIRSF" id="PIRSF006076">
    <property type="entry name" value="OM_assembly_OMP85"/>
    <property type="match status" value="1"/>
</dbReference>
<evidence type="ECO:0000256" key="6">
    <source>
        <dbReference type="ARBA" id="ARBA00023136"/>
    </source>
</evidence>
<dbReference type="Gene3D" id="2.40.160.50">
    <property type="entry name" value="membrane protein fhac: a member of the omp85/tpsb transporter family"/>
    <property type="match status" value="1"/>
</dbReference>
<dbReference type="PROSITE" id="PS51779">
    <property type="entry name" value="POTRA"/>
    <property type="match status" value="3"/>
</dbReference>
<comment type="subcellular location">
    <subcellularLocation>
        <location evidence="8">Cell outer membrane</location>
    </subcellularLocation>
    <subcellularLocation>
        <location evidence="1">Membrane</location>
    </subcellularLocation>
</comment>
<keyword evidence="7 8" id="KW-0998">Cell outer membrane</keyword>
<evidence type="ECO:0000256" key="2">
    <source>
        <dbReference type="ARBA" id="ARBA00022452"/>
    </source>
</evidence>
<dbReference type="NCBIfam" id="TIGR03303">
    <property type="entry name" value="OM_YaeT"/>
    <property type="match status" value="1"/>
</dbReference>
<evidence type="ECO:0000256" key="8">
    <source>
        <dbReference type="HAMAP-Rule" id="MF_01430"/>
    </source>
</evidence>
<evidence type="ECO:0000256" key="5">
    <source>
        <dbReference type="ARBA" id="ARBA00022737"/>
    </source>
</evidence>
<comment type="similarity">
    <text evidence="8">Belongs to the BamA family.</text>
</comment>
<evidence type="ECO:0000256" key="4">
    <source>
        <dbReference type="ARBA" id="ARBA00022729"/>
    </source>
</evidence>
<evidence type="ECO:0000259" key="10">
    <source>
        <dbReference type="PROSITE" id="PS51779"/>
    </source>
</evidence>
<keyword evidence="6 8" id="KW-0472">Membrane</keyword>
<dbReference type="InterPro" id="IPR039910">
    <property type="entry name" value="D15-like"/>
</dbReference>
<dbReference type="HAMAP" id="MF_01430">
    <property type="entry name" value="OM_assembly_BamA"/>
    <property type="match status" value="1"/>
</dbReference>
<proteinExistence type="inferred from homology"/>
<dbReference type="PANTHER" id="PTHR12815:SF23">
    <property type="entry name" value="OUTER MEMBRANE PROTEIN ASSEMBLY FACTOR BAMA"/>
    <property type="match status" value="1"/>
</dbReference>
<protein>
    <recommendedName>
        <fullName evidence="8 9">Outer membrane protein assembly factor BamA</fullName>
    </recommendedName>
</protein>
<keyword evidence="4 8" id="KW-0732">Signal</keyword>
<comment type="subunit">
    <text evidence="8">Part of the Bam complex.</text>
</comment>
<dbReference type="Pfam" id="PF07244">
    <property type="entry name" value="POTRA"/>
    <property type="match status" value="4"/>
</dbReference>
<reference evidence="12" key="1">
    <citation type="submission" date="2023-07" db="EMBL/GenBank/DDBJ databases">
        <title>Characterization of two Paracoccaceae strains isolated from Phycosphere and proposal of Xinfangfangia lacusdiani sp. nov.</title>
        <authorList>
            <person name="Deng Y."/>
            <person name="Zhang Y.Q."/>
        </authorList>
    </citation>
    <scope>NUCLEOTIDE SEQUENCE [LARGE SCALE GENOMIC DNA]</scope>
    <source>
        <strain evidence="12">CPCC 101403</strain>
    </source>
</reference>
<dbReference type="PANTHER" id="PTHR12815">
    <property type="entry name" value="SORTING AND ASSEMBLY MACHINERY SAMM50 PROTEIN FAMILY MEMBER"/>
    <property type="match status" value="1"/>
</dbReference>
<comment type="caution">
    <text evidence="11">The sequence shown here is derived from an EMBL/GenBank/DDBJ whole genome shotgun (WGS) entry which is preliminary data.</text>
</comment>
<evidence type="ECO:0000256" key="9">
    <source>
        <dbReference type="NCBIfam" id="TIGR03303"/>
    </source>
</evidence>
<keyword evidence="12" id="KW-1185">Reference proteome</keyword>
<organism evidence="11 12">
    <name type="scientific">Paracoccus broussonetiae</name>
    <dbReference type="NCBI Taxonomy" id="3075834"/>
    <lineage>
        <taxon>Bacteria</taxon>
        <taxon>Pseudomonadati</taxon>
        <taxon>Pseudomonadota</taxon>
        <taxon>Alphaproteobacteria</taxon>
        <taxon>Rhodobacterales</taxon>
        <taxon>Paracoccaceae</taxon>
        <taxon>Paracoccus</taxon>
    </lineage>
</organism>
<dbReference type="InterPro" id="IPR023707">
    <property type="entry name" value="OM_assembly_BamA"/>
</dbReference>
<feature type="domain" description="POTRA" evidence="10">
    <location>
        <begin position="101"/>
        <end position="178"/>
    </location>
</feature>
<accession>A0ABU3EGM7</accession>
<comment type="function">
    <text evidence="8">Part of the outer membrane protein assembly complex, which is involved in assembly and insertion of beta-barrel proteins into the outer membrane.</text>
</comment>
<feature type="domain" description="POTRA" evidence="10">
    <location>
        <begin position="354"/>
        <end position="427"/>
    </location>
</feature>